<dbReference type="SUPFAM" id="SSF57667">
    <property type="entry name" value="beta-beta-alpha zinc fingers"/>
    <property type="match status" value="3"/>
</dbReference>
<feature type="domain" description="C2H2-type" evidence="13">
    <location>
        <begin position="474"/>
        <end position="501"/>
    </location>
</feature>
<evidence type="ECO:0000256" key="6">
    <source>
        <dbReference type="ARBA" id="ARBA00023015"/>
    </source>
</evidence>
<evidence type="ECO:0000259" key="14">
    <source>
        <dbReference type="PROSITE" id="PS51915"/>
    </source>
</evidence>
<keyword evidence="9" id="KW-0539">Nucleus</keyword>
<dbReference type="SMART" id="SM00355">
    <property type="entry name" value="ZnF_C2H2"/>
    <property type="match status" value="5"/>
</dbReference>
<dbReference type="GO" id="GO:0005667">
    <property type="term" value="C:transcription regulator complex"/>
    <property type="evidence" value="ECO:0007669"/>
    <property type="project" value="TreeGrafter"/>
</dbReference>
<sequence>MRDSAAQASPAAAPATTQKWIVCRVCLQQPKEPMASIFNDDSEKDLTNMIRECGGVPIKQFDHYPDKICEKCFRVLKMAFKFRETCQRSYGHLRQFVGPVEVEQRTPEKKLEEQAPKLEQEPEEAEQQQQDHDEEEEEEDLDESQYAEGEAEESTEAQGGVFHDDMEEGIIVELEKDRIVHVKSEQVEEDGIIEEVYDVYETYEGDILAEQGGYDQEMADQSLSELSADIEYLEQVDQDQLTESAHEDDADGDMNSTEEEFLPTKSVRASINARGATKRRANPRRSATSTASVAAASGTSKSTVRANLLKVRRTNNDAATTKIVINSDEGVSIGEVLARKHSGIKTKGGHKILVGDKKEFKYICDVCGNMYPSQSRLTEHIKVHSGVKPHECEICGHCFAQAQQLARHMNTHTGNRPYKCSYCPAAFADLSTRNKHHRIHTNERPYECDVCHKTFTYTNTLKFHKMIHTGEKPHVCEVCGKGFPQAYKLRNHRIIHERRGQSTREAVGGLLPYDSANIVGLEM</sequence>
<dbReference type="PROSITE" id="PS00028">
    <property type="entry name" value="ZINC_FINGER_C2H2_1"/>
    <property type="match status" value="5"/>
</dbReference>
<dbReference type="GO" id="GO:0000978">
    <property type="term" value="F:RNA polymerase II cis-regulatory region sequence-specific DNA binding"/>
    <property type="evidence" value="ECO:0007669"/>
    <property type="project" value="TreeGrafter"/>
</dbReference>
<dbReference type="RefSeq" id="XP_036673358.3">
    <property type="nucleotide sequence ID" value="XM_036817463.3"/>
</dbReference>
<dbReference type="GO" id="GO:0031519">
    <property type="term" value="C:PcG protein complex"/>
    <property type="evidence" value="ECO:0007669"/>
    <property type="project" value="TreeGrafter"/>
</dbReference>
<evidence type="ECO:0000256" key="5">
    <source>
        <dbReference type="ARBA" id="ARBA00022833"/>
    </source>
</evidence>
<evidence type="ECO:0000256" key="9">
    <source>
        <dbReference type="ARBA" id="ARBA00023242"/>
    </source>
</evidence>
<dbReference type="InterPro" id="IPR050331">
    <property type="entry name" value="Zinc_finger"/>
</dbReference>
<evidence type="ECO:0000256" key="10">
    <source>
        <dbReference type="PROSITE-ProRule" id="PRU00042"/>
    </source>
</evidence>
<feature type="domain" description="ZAD" evidence="14">
    <location>
        <begin position="21"/>
        <end position="96"/>
    </location>
</feature>
<feature type="compositionally biased region" description="Acidic residues" evidence="12">
    <location>
        <begin position="121"/>
        <end position="155"/>
    </location>
</feature>
<dbReference type="SUPFAM" id="SSF57716">
    <property type="entry name" value="Glucocorticoid receptor-like (DNA-binding domain)"/>
    <property type="match status" value="1"/>
</dbReference>
<keyword evidence="4 10" id="KW-0863">Zinc-finger</keyword>
<keyword evidence="8" id="KW-0804">Transcription</keyword>
<dbReference type="InterPro" id="IPR012934">
    <property type="entry name" value="Znf_AD"/>
</dbReference>
<dbReference type="Pfam" id="PF07776">
    <property type="entry name" value="zf-AD"/>
    <property type="match status" value="1"/>
</dbReference>
<evidence type="ECO:0000256" key="12">
    <source>
        <dbReference type="SAM" id="MobiDB-lite"/>
    </source>
</evidence>
<organism evidence="15 16">
    <name type="scientific">Drosophila suzukii</name>
    <name type="common">Spotted-wing drosophila fruit fly</name>
    <dbReference type="NCBI Taxonomy" id="28584"/>
    <lineage>
        <taxon>Eukaryota</taxon>
        <taxon>Metazoa</taxon>
        <taxon>Ecdysozoa</taxon>
        <taxon>Arthropoda</taxon>
        <taxon>Hexapoda</taxon>
        <taxon>Insecta</taxon>
        <taxon>Pterygota</taxon>
        <taxon>Neoptera</taxon>
        <taxon>Endopterygota</taxon>
        <taxon>Diptera</taxon>
        <taxon>Brachycera</taxon>
        <taxon>Muscomorpha</taxon>
        <taxon>Ephydroidea</taxon>
        <taxon>Drosophilidae</taxon>
        <taxon>Drosophila</taxon>
        <taxon>Sophophora</taxon>
    </lineage>
</organism>
<proteinExistence type="predicted"/>
<keyword evidence="15" id="KW-1185">Reference proteome</keyword>
<feature type="binding site" evidence="11">
    <location>
        <position position="23"/>
    </location>
    <ligand>
        <name>Zn(2+)</name>
        <dbReference type="ChEBI" id="CHEBI:29105"/>
    </ligand>
</feature>
<evidence type="ECO:0000256" key="1">
    <source>
        <dbReference type="ARBA" id="ARBA00004123"/>
    </source>
</evidence>
<feature type="domain" description="C2H2-type" evidence="13">
    <location>
        <begin position="390"/>
        <end position="417"/>
    </location>
</feature>
<dbReference type="Gene3D" id="3.40.1800.20">
    <property type="match status" value="1"/>
</dbReference>
<reference evidence="16" key="1">
    <citation type="submission" date="2025-08" db="UniProtKB">
        <authorList>
            <consortium name="RefSeq"/>
        </authorList>
    </citation>
    <scope>IDENTIFICATION</scope>
</reference>
<feature type="domain" description="C2H2-type" evidence="13">
    <location>
        <begin position="446"/>
        <end position="473"/>
    </location>
</feature>
<feature type="binding site" evidence="11">
    <location>
        <position position="72"/>
    </location>
    <ligand>
        <name>Zn(2+)</name>
        <dbReference type="ChEBI" id="CHEBI:29105"/>
    </ligand>
</feature>
<evidence type="ECO:0000256" key="11">
    <source>
        <dbReference type="PROSITE-ProRule" id="PRU01263"/>
    </source>
</evidence>
<dbReference type="Gene3D" id="3.30.160.60">
    <property type="entry name" value="Classic Zinc Finger"/>
    <property type="match status" value="5"/>
</dbReference>
<evidence type="ECO:0000256" key="4">
    <source>
        <dbReference type="ARBA" id="ARBA00022771"/>
    </source>
</evidence>
<keyword evidence="3" id="KW-0677">Repeat</keyword>
<feature type="compositionally biased region" description="Low complexity" evidence="12">
    <location>
        <begin position="286"/>
        <end position="298"/>
    </location>
</feature>
<dbReference type="GeneID" id="108005024"/>
<name>A0AB40A813_DROSZ</name>
<dbReference type="InterPro" id="IPR013087">
    <property type="entry name" value="Znf_C2H2_type"/>
</dbReference>
<keyword evidence="2 11" id="KW-0479">Metal-binding</keyword>
<dbReference type="PANTHER" id="PTHR16515:SF49">
    <property type="entry name" value="GASTRULA ZINC FINGER PROTEIN XLCGF49.1-LIKE-RELATED"/>
    <property type="match status" value="1"/>
</dbReference>
<evidence type="ECO:0000259" key="13">
    <source>
        <dbReference type="PROSITE" id="PS50157"/>
    </source>
</evidence>
<dbReference type="PANTHER" id="PTHR16515">
    <property type="entry name" value="PR DOMAIN ZINC FINGER PROTEIN"/>
    <property type="match status" value="1"/>
</dbReference>
<evidence type="ECO:0000256" key="3">
    <source>
        <dbReference type="ARBA" id="ARBA00022737"/>
    </source>
</evidence>
<feature type="binding site" evidence="11">
    <location>
        <position position="26"/>
    </location>
    <ligand>
        <name>Zn(2+)</name>
        <dbReference type="ChEBI" id="CHEBI:29105"/>
    </ligand>
</feature>
<dbReference type="Pfam" id="PF13912">
    <property type="entry name" value="zf-C2H2_6"/>
    <property type="match status" value="1"/>
</dbReference>
<dbReference type="SMART" id="SM00868">
    <property type="entry name" value="zf-AD"/>
    <property type="match status" value="2"/>
</dbReference>
<dbReference type="AlphaFoldDB" id="A0AB40A813"/>
<evidence type="ECO:0000256" key="2">
    <source>
        <dbReference type="ARBA" id="ARBA00022723"/>
    </source>
</evidence>
<dbReference type="GO" id="GO:0000785">
    <property type="term" value="C:chromatin"/>
    <property type="evidence" value="ECO:0007669"/>
    <property type="project" value="TreeGrafter"/>
</dbReference>
<feature type="region of interest" description="Disordered" evidence="12">
    <location>
        <begin position="102"/>
        <end position="163"/>
    </location>
</feature>
<evidence type="ECO:0000256" key="8">
    <source>
        <dbReference type="ARBA" id="ARBA00023163"/>
    </source>
</evidence>
<protein>
    <submittedName>
        <fullName evidence="16">Uncharacterized protein idc</fullName>
    </submittedName>
</protein>
<feature type="binding site" evidence="11">
    <location>
        <position position="69"/>
    </location>
    <ligand>
        <name>Zn(2+)</name>
        <dbReference type="ChEBI" id="CHEBI:29105"/>
    </ligand>
</feature>
<keyword evidence="5 11" id="KW-0862">Zinc</keyword>
<feature type="domain" description="C2H2-type" evidence="13">
    <location>
        <begin position="418"/>
        <end position="445"/>
    </location>
</feature>
<feature type="domain" description="C2H2-type" evidence="13">
    <location>
        <begin position="362"/>
        <end position="389"/>
    </location>
</feature>
<evidence type="ECO:0000313" key="15">
    <source>
        <dbReference type="Proteomes" id="UP001652628"/>
    </source>
</evidence>
<feature type="region of interest" description="Disordered" evidence="12">
    <location>
        <begin position="267"/>
        <end position="298"/>
    </location>
</feature>
<feature type="region of interest" description="Disordered" evidence="12">
    <location>
        <begin position="240"/>
        <end position="259"/>
    </location>
</feature>
<dbReference type="Pfam" id="PF00096">
    <property type="entry name" value="zf-C2H2"/>
    <property type="match status" value="4"/>
</dbReference>
<dbReference type="PROSITE" id="PS50157">
    <property type="entry name" value="ZINC_FINGER_C2H2_2"/>
    <property type="match status" value="5"/>
</dbReference>
<comment type="subcellular location">
    <subcellularLocation>
        <location evidence="1">Nucleus</location>
    </subcellularLocation>
</comment>
<feature type="compositionally biased region" description="Basic and acidic residues" evidence="12">
    <location>
        <begin position="102"/>
        <end position="120"/>
    </location>
</feature>
<accession>A0AB40A813</accession>
<evidence type="ECO:0000313" key="16">
    <source>
        <dbReference type="RefSeq" id="XP_036673358.3"/>
    </source>
</evidence>
<evidence type="ECO:0000256" key="7">
    <source>
        <dbReference type="ARBA" id="ARBA00023125"/>
    </source>
</evidence>
<dbReference type="PROSITE" id="PS51915">
    <property type="entry name" value="ZAD"/>
    <property type="match status" value="1"/>
</dbReference>
<dbReference type="Proteomes" id="UP001652628">
    <property type="component" value="Chromosome 3"/>
</dbReference>
<dbReference type="GO" id="GO:0008270">
    <property type="term" value="F:zinc ion binding"/>
    <property type="evidence" value="ECO:0007669"/>
    <property type="project" value="UniProtKB-UniRule"/>
</dbReference>
<keyword evidence="7" id="KW-0238">DNA-binding</keyword>
<dbReference type="InterPro" id="IPR036236">
    <property type="entry name" value="Znf_C2H2_sf"/>
</dbReference>
<feature type="compositionally biased region" description="Acidic residues" evidence="12">
    <location>
        <begin position="246"/>
        <end position="259"/>
    </location>
</feature>
<gene>
    <name evidence="16" type="primary">idc</name>
</gene>
<keyword evidence="6" id="KW-0805">Transcription regulation</keyword>
<dbReference type="GO" id="GO:0000981">
    <property type="term" value="F:DNA-binding transcription factor activity, RNA polymerase II-specific"/>
    <property type="evidence" value="ECO:0007669"/>
    <property type="project" value="TreeGrafter"/>
</dbReference>